<dbReference type="AlphaFoldDB" id="A0A7S0E574"/>
<name>A0A7S0E574_9EUKA</name>
<dbReference type="Pfam" id="PF17855">
    <property type="entry name" value="MCM_lid"/>
    <property type="match status" value="1"/>
</dbReference>
<dbReference type="GO" id="GO:0006271">
    <property type="term" value="P:DNA strand elongation involved in DNA replication"/>
    <property type="evidence" value="ECO:0007669"/>
    <property type="project" value="TreeGrafter"/>
</dbReference>
<dbReference type="GO" id="GO:0017116">
    <property type="term" value="F:single-stranded DNA helicase activity"/>
    <property type="evidence" value="ECO:0007669"/>
    <property type="project" value="TreeGrafter"/>
</dbReference>
<keyword evidence="1 4" id="KW-0547">Nucleotide-binding</keyword>
<dbReference type="Pfam" id="PF00493">
    <property type="entry name" value="MCM"/>
    <property type="match status" value="1"/>
</dbReference>
<feature type="domain" description="MCM C-terminal AAA(+) ATPase" evidence="5">
    <location>
        <begin position="1"/>
        <end position="76"/>
    </location>
</feature>
<dbReference type="GO" id="GO:0042555">
    <property type="term" value="C:MCM complex"/>
    <property type="evidence" value="ECO:0007669"/>
    <property type="project" value="TreeGrafter"/>
</dbReference>
<dbReference type="SMART" id="SM00350">
    <property type="entry name" value="MCM"/>
    <property type="match status" value="1"/>
</dbReference>
<dbReference type="PANTHER" id="PTHR11630">
    <property type="entry name" value="DNA REPLICATION LICENSING FACTOR MCM FAMILY MEMBER"/>
    <property type="match status" value="1"/>
</dbReference>
<keyword evidence="3 4" id="KW-0238">DNA-binding</keyword>
<evidence type="ECO:0000256" key="2">
    <source>
        <dbReference type="ARBA" id="ARBA00022840"/>
    </source>
</evidence>
<dbReference type="Gene3D" id="3.40.50.300">
    <property type="entry name" value="P-loop containing nucleotide triphosphate hydrolases"/>
    <property type="match status" value="1"/>
</dbReference>
<dbReference type="PROSITE" id="PS50051">
    <property type="entry name" value="MCM_2"/>
    <property type="match status" value="1"/>
</dbReference>
<evidence type="ECO:0000256" key="3">
    <source>
        <dbReference type="ARBA" id="ARBA00023125"/>
    </source>
</evidence>
<dbReference type="GO" id="GO:0005634">
    <property type="term" value="C:nucleus"/>
    <property type="evidence" value="ECO:0007669"/>
    <property type="project" value="TreeGrafter"/>
</dbReference>
<proteinExistence type="inferred from homology"/>
<dbReference type="Pfam" id="PF24901">
    <property type="entry name" value="WHD_MCM7"/>
    <property type="match status" value="1"/>
</dbReference>
<evidence type="ECO:0000256" key="1">
    <source>
        <dbReference type="ARBA" id="ARBA00022741"/>
    </source>
</evidence>
<dbReference type="GO" id="GO:0000727">
    <property type="term" value="P:double-strand break repair via break-induced replication"/>
    <property type="evidence" value="ECO:0007669"/>
    <property type="project" value="TreeGrafter"/>
</dbReference>
<evidence type="ECO:0000256" key="4">
    <source>
        <dbReference type="RuleBase" id="RU004070"/>
    </source>
</evidence>
<dbReference type="GO" id="GO:0003697">
    <property type="term" value="F:single-stranded DNA binding"/>
    <property type="evidence" value="ECO:0007669"/>
    <property type="project" value="TreeGrafter"/>
</dbReference>
<dbReference type="InterPro" id="IPR031327">
    <property type="entry name" value="MCM"/>
</dbReference>
<dbReference type="InterPro" id="IPR001208">
    <property type="entry name" value="MCM_dom"/>
</dbReference>
<organism evidence="6">
    <name type="scientific">Phaeocystis antarctica</name>
    <dbReference type="NCBI Taxonomy" id="33657"/>
    <lineage>
        <taxon>Eukaryota</taxon>
        <taxon>Haptista</taxon>
        <taxon>Haptophyta</taxon>
        <taxon>Prymnesiophyceae</taxon>
        <taxon>Phaeocystales</taxon>
        <taxon>Phaeocystaceae</taxon>
        <taxon>Phaeocystis</taxon>
    </lineage>
</organism>
<accession>A0A7S0E574</accession>
<dbReference type="PRINTS" id="PR01657">
    <property type="entry name" value="MCMFAMILY"/>
</dbReference>
<dbReference type="InterPro" id="IPR041562">
    <property type="entry name" value="MCM_lid"/>
</dbReference>
<protein>
    <recommendedName>
        <fullName evidence="5">MCM C-terminal AAA(+) ATPase domain-containing protein</fullName>
    </recommendedName>
</protein>
<gene>
    <name evidence="6" type="ORF">PANT1444_LOCUS3609</name>
</gene>
<keyword evidence="2 4" id="KW-0067">ATP-binding</keyword>
<comment type="similarity">
    <text evidence="4">Belongs to the MCM family.</text>
</comment>
<dbReference type="SUPFAM" id="SSF52540">
    <property type="entry name" value="P-loop containing nucleoside triphosphate hydrolases"/>
    <property type="match status" value="1"/>
</dbReference>
<dbReference type="GO" id="GO:0006270">
    <property type="term" value="P:DNA replication initiation"/>
    <property type="evidence" value="ECO:0007669"/>
    <property type="project" value="TreeGrafter"/>
</dbReference>
<evidence type="ECO:0000259" key="5">
    <source>
        <dbReference type="PROSITE" id="PS50051"/>
    </source>
</evidence>
<sequence>MEQQTVSIAKAGITTTLNARTSVLAAANPAYSRYNPSKTPEENINLPAALLSRFDLLWLILDKATHEHDRRLAEHVTYVHRFSSHPELEFEALEPHFMRAYIAHVRQYEPTVPEDVAAHVVDEYVAMRNGADAATGFGFTTARTLLAILRLSQALARLHQRHEVSRDDIAEARRLMTLCRTSILDAGEEVENARQARDPISIVYNLIREHVDAVSGPAVNVSDILPKVLARGCTKEHLAETLTEYEQLGVWHLNHDRSIIRFAASDGDGLDGL</sequence>
<evidence type="ECO:0000313" key="6">
    <source>
        <dbReference type="EMBL" id="CAD8474006.1"/>
    </source>
</evidence>
<dbReference type="PANTHER" id="PTHR11630:SF26">
    <property type="entry name" value="DNA REPLICATION LICENSING FACTOR MCM7"/>
    <property type="match status" value="1"/>
</dbReference>
<dbReference type="InterPro" id="IPR027417">
    <property type="entry name" value="P-loop_NTPase"/>
</dbReference>
<reference evidence="6" key="1">
    <citation type="submission" date="2021-01" db="EMBL/GenBank/DDBJ databases">
        <authorList>
            <person name="Corre E."/>
            <person name="Pelletier E."/>
            <person name="Niang G."/>
            <person name="Scheremetjew M."/>
            <person name="Finn R."/>
            <person name="Kale V."/>
            <person name="Holt S."/>
            <person name="Cochrane G."/>
            <person name="Meng A."/>
            <person name="Brown T."/>
            <person name="Cohen L."/>
        </authorList>
    </citation>
    <scope>NUCLEOTIDE SEQUENCE</scope>
    <source>
        <strain evidence="6">CCMP1374</strain>
    </source>
</reference>
<dbReference type="EMBL" id="HBEP01006504">
    <property type="protein sequence ID" value="CAD8474006.1"/>
    <property type="molecule type" value="Transcribed_RNA"/>
</dbReference>
<dbReference type="GO" id="GO:0005524">
    <property type="term" value="F:ATP binding"/>
    <property type="evidence" value="ECO:0007669"/>
    <property type="project" value="UniProtKB-KW"/>
</dbReference>